<dbReference type="EMBL" id="CM000641">
    <property type="protein sequence ID" value="EED93055.1"/>
    <property type="molecule type" value="Genomic_DNA"/>
</dbReference>
<dbReference type="GO" id="GO:0003723">
    <property type="term" value="F:RNA binding"/>
    <property type="evidence" value="ECO:0000318"/>
    <property type="project" value="GO_Central"/>
</dbReference>
<dbReference type="GO" id="GO:0000056">
    <property type="term" value="P:ribosomal small subunit export from nucleus"/>
    <property type="evidence" value="ECO:0000318"/>
    <property type="project" value="GO_Central"/>
</dbReference>
<dbReference type="OMA" id="GLGSRCI"/>
<feature type="compositionally biased region" description="Basic residues" evidence="2">
    <location>
        <begin position="788"/>
        <end position="800"/>
    </location>
</feature>
<dbReference type="Proteomes" id="UP000001449">
    <property type="component" value="Chromosome 4"/>
</dbReference>
<dbReference type="GO" id="GO:0030688">
    <property type="term" value="C:preribosome, small subunit precursor"/>
    <property type="evidence" value="ECO:0000318"/>
    <property type="project" value="GO_Central"/>
</dbReference>
<feature type="compositionally biased region" description="Basic residues" evidence="2">
    <location>
        <begin position="248"/>
        <end position="262"/>
    </location>
</feature>
<feature type="region of interest" description="Disordered" evidence="2">
    <location>
        <begin position="773"/>
        <end position="800"/>
    </location>
</feature>
<dbReference type="InterPro" id="IPR001313">
    <property type="entry name" value="Pumilio_RNA-bd_rpt"/>
</dbReference>
<dbReference type="STRING" id="35128.B8C0F4"/>
<dbReference type="PANTHER" id="PTHR13102">
    <property type="entry name" value="NUCLEOLAR PROTEIN 9"/>
    <property type="match status" value="1"/>
</dbReference>
<feature type="region of interest" description="Disordered" evidence="2">
    <location>
        <begin position="246"/>
        <end position="277"/>
    </location>
</feature>
<proteinExistence type="predicted"/>
<evidence type="ECO:0000313" key="3">
    <source>
        <dbReference type="EMBL" id="EED93055.1"/>
    </source>
</evidence>
<accession>B8C0F4</accession>
<name>B8C0F4_THAPS</name>
<gene>
    <name evidence="3" type="ORF">THAPSDRAFT_22448</name>
</gene>
<reference evidence="3 4" key="2">
    <citation type="journal article" date="2008" name="Nature">
        <title>The Phaeodactylum genome reveals the evolutionary history of diatom genomes.</title>
        <authorList>
            <person name="Bowler C."/>
            <person name="Allen A.E."/>
            <person name="Badger J.H."/>
            <person name="Grimwood J."/>
            <person name="Jabbari K."/>
            <person name="Kuo A."/>
            <person name="Maheswari U."/>
            <person name="Martens C."/>
            <person name="Maumus F."/>
            <person name="Otillar R.P."/>
            <person name="Rayko E."/>
            <person name="Salamov A."/>
            <person name="Vandepoele K."/>
            <person name="Beszteri B."/>
            <person name="Gruber A."/>
            <person name="Heijde M."/>
            <person name="Katinka M."/>
            <person name="Mock T."/>
            <person name="Valentin K."/>
            <person name="Verret F."/>
            <person name="Berges J.A."/>
            <person name="Brownlee C."/>
            <person name="Cadoret J.P."/>
            <person name="Chiovitti A."/>
            <person name="Choi C.J."/>
            <person name="Coesel S."/>
            <person name="De Martino A."/>
            <person name="Detter J.C."/>
            <person name="Durkin C."/>
            <person name="Falciatore A."/>
            <person name="Fournet J."/>
            <person name="Haruta M."/>
            <person name="Huysman M.J."/>
            <person name="Jenkins B.D."/>
            <person name="Jiroutova K."/>
            <person name="Jorgensen R.E."/>
            <person name="Joubert Y."/>
            <person name="Kaplan A."/>
            <person name="Kroger N."/>
            <person name="Kroth P.G."/>
            <person name="La Roche J."/>
            <person name="Lindquist E."/>
            <person name="Lommer M."/>
            <person name="Martin-Jezequel V."/>
            <person name="Lopez P.J."/>
            <person name="Lucas S."/>
            <person name="Mangogna M."/>
            <person name="McGinnis K."/>
            <person name="Medlin L.K."/>
            <person name="Montsant A."/>
            <person name="Oudot-Le Secq M.P."/>
            <person name="Napoli C."/>
            <person name="Obornik M."/>
            <person name="Parker M.S."/>
            <person name="Petit J.L."/>
            <person name="Porcel B.M."/>
            <person name="Poulsen N."/>
            <person name="Robison M."/>
            <person name="Rychlewski L."/>
            <person name="Rynearson T.A."/>
            <person name="Schmutz J."/>
            <person name="Shapiro H."/>
            <person name="Siaut M."/>
            <person name="Stanley M."/>
            <person name="Sussman M.R."/>
            <person name="Taylor A.R."/>
            <person name="Vardi A."/>
            <person name="von Dassow P."/>
            <person name="Vyverman W."/>
            <person name="Willis A."/>
            <person name="Wyrwicz L.S."/>
            <person name="Rokhsar D.S."/>
            <person name="Weissenbach J."/>
            <person name="Armbrust E.V."/>
            <person name="Green B.R."/>
            <person name="Van de Peer Y."/>
            <person name="Grigoriev I.V."/>
        </authorList>
    </citation>
    <scope>NUCLEOTIDE SEQUENCE [LARGE SCALE GENOMIC DNA]</scope>
    <source>
        <strain evidence="3 4">CCMP1335</strain>
    </source>
</reference>
<dbReference type="RefSeq" id="XP_002289518.1">
    <property type="nucleotide sequence ID" value="XM_002289482.1"/>
</dbReference>
<dbReference type="InParanoid" id="B8C0F4"/>
<dbReference type="Gene3D" id="1.25.10.10">
    <property type="entry name" value="Leucine-rich Repeat Variant"/>
    <property type="match status" value="1"/>
</dbReference>
<reference evidence="3 4" key="1">
    <citation type="journal article" date="2004" name="Science">
        <title>The genome of the diatom Thalassiosira pseudonana: ecology, evolution, and metabolism.</title>
        <authorList>
            <person name="Armbrust E.V."/>
            <person name="Berges J.A."/>
            <person name="Bowler C."/>
            <person name="Green B.R."/>
            <person name="Martinez D."/>
            <person name="Putnam N.H."/>
            <person name="Zhou S."/>
            <person name="Allen A.E."/>
            <person name="Apt K.E."/>
            <person name="Bechner M."/>
            <person name="Brzezinski M.A."/>
            <person name="Chaal B.K."/>
            <person name="Chiovitti A."/>
            <person name="Davis A.K."/>
            <person name="Demarest M.S."/>
            <person name="Detter J.C."/>
            <person name="Glavina T."/>
            <person name="Goodstein D."/>
            <person name="Hadi M.Z."/>
            <person name="Hellsten U."/>
            <person name="Hildebrand M."/>
            <person name="Jenkins B.D."/>
            <person name="Jurka J."/>
            <person name="Kapitonov V.V."/>
            <person name="Kroger N."/>
            <person name="Lau W.W."/>
            <person name="Lane T.W."/>
            <person name="Larimer F.W."/>
            <person name="Lippmeier J.C."/>
            <person name="Lucas S."/>
            <person name="Medina M."/>
            <person name="Montsant A."/>
            <person name="Obornik M."/>
            <person name="Parker M.S."/>
            <person name="Palenik B."/>
            <person name="Pazour G.J."/>
            <person name="Richardson P.M."/>
            <person name="Rynearson T.A."/>
            <person name="Saito M.A."/>
            <person name="Schwartz D.C."/>
            <person name="Thamatrakoln K."/>
            <person name="Valentin K."/>
            <person name="Vardi A."/>
            <person name="Wilkerson F.P."/>
            <person name="Rokhsar D.S."/>
        </authorList>
    </citation>
    <scope>NUCLEOTIDE SEQUENCE [LARGE SCALE GENOMIC DNA]</scope>
    <source>
        <strain evidence="3 4">CCMP1335</strain>
    </source>
</reference>
<evidence type="ECO:0008006" key="5">
    <source>
        <dbReference type="Google" id="ProtNLM"/>
    </source>
</evidence>
<keyword evidence="1" id="KW-0677">Repeat</keyword>
<feature type="region of interest" description="Disordered" evidence="2">
    <location>
        <begin position="574"/>
        <end position="593"/>
    </location>
</feature>
<dbReference type="GeneID" id="7452215"/>
<protein>
    <recommendedName>
        <fullName evidence="5">Nucleolar protein 9</fullName>
    </recommendedName>
</protein>
<dbReference type="GO" id="GO:0000480">
    <property type="term" value="P:endonucleolytic cleavage in 5'-ETS of tricistronic rRNA transcript (SSU-rRNA, 5.8S rRNA, LSU-rRNA)"/>
    <property type="evidence" value="ECO:0000318"/>
    <property type="project" value="GO_Central"/>
</dbReference>
<dbReference type="KEGG" id="tps:THAPSDRAFT_22448"/>
<dbReference type="SUPFAM" id="SSF48371">
    <property type="entry name" value="ARM repeat"/>
    <property type="match status" value="1"/>
</dbReference>
<sequence>MGEDFQNQEYGRPRRPNPETVTYLRGLPLDESLAAEQVRAYVDYHKNSTNNGTEANAEPPEYPPLLTATHAALSSIQNELASLSCEEHSSGQIETLIRISCRFSVTAKRVVLASMASYWPFMCTHRFGSHVAQTVLRCVVAECEVNLEELDEEGKMIVEDSYASLLENEDSGVPSSLSKLLIQTLEELKPYASELAVHVCGTHVLRTGICILSGVEFIDAYAPSNNSKDADSKEVLGEWETGPLAATRRGKFKDKKKKKKKRPAPDEGEGGPSQQEVTVMKVMKVIPELQSDEFHNDTKELLKEMIATISLSNGDDSGVRPPGELQQRTCHPSAGPLLVQMLRILSYLDAKSKQSKKSADKAEVDGTVDRRLGIIPKDPRYTQGSNAENLVHRLLCWDASVEVTGGAGEGEGSGGTAKQVYAGDIIYGLSGEPRGSILLEAIFRCCPDSFHDALCTAGGFYDEETLREYINHGVSNFVVQALLNTVRSQQQTARMVKCLCGIVEDGSILRVKGADASADSGDADNDDSTQQRTKHRMGVIWRAFEMCATNGSSQDQEQLVHALMRGYAAVCGSSKNNTEEVDDSKRKKRSKSKGLPVNECIPLLLGLSPNEEEDESARLSLDAAGARALYHIFHFNQRLRSDWVSGLVKVYSQGDLAKIGNDGLGSRCIMDGLLDGPAKSAASKLLLPKLSERIPFLSAERVGHHVVIKLFRALPMDEKAGLSAVLSQSLNRLGSNAMGRSVMVSCAVKEYLEGEQTWKDAVSKQEEKNNWLDEILGEGDADKGKPGKEKKRKRKRHNNE</sequence>
<dbReference type="AlphaFoldDB" id="B8C0F4"/>
<dbReference type="GO" id="GO:0000447">
    <property type="term" value="P:endonucleolytic cleavage in ITS1 to separate SSU-rRNA from 5.8S rRNA and LSU-rRNA from tricistronic rRNA transcript (SSU-rRNA, 5.8S rRNA, LSU-rRNA)"/>
    <property type="evidence" value="ECO:0000318"/>
    <property type="project" value="GO_Central"/>
</dbReference>
<dbReference type="PaxDb" id="35128-Thaps22448"/>
<dbReference type="InterPro" id="IPR011989">
    <property type="entry name" value="ARM-like"/>
</dbReference>
<dbReference type="InterPro" id="IPR016024">
    <property type="entry name" value="ARM-type_fold"/>
</dbReference>
<evidence type="ECO:0000256" key="1">
    <source>
        <dbReference type="ARBA" id="ARBA00022737"/>
    </source>
</evidence>
<keyword evidence="4" id="KW-1185">Reference proteome</keyword>
<dbReference type="PANTHER" id="PTHR13102:SF0">
    <property type="entry name" value="NUCLEOLAR PROTEIN 9"/>
    <property type="match status" value="1"/>
</dbReference>
<dbReference type="InterPro" id="IPR040000">
    <property type="entry name" value="NOP9"/>
</dbReference>
<dbReference type="GO" id="GO:0030686">
    <property type="term" value="C:90S preribosome"/>
    <property type="evidence" value="ECO:0000318"/>
    <property type="project" value="GO_Central"/>
</dbReference>
<dbReference type="GO" id="GO:0000472">
    <property type="term" value="P:endonucleolytic cleavage to generate mature 5'-end of SSU-rRNA from (SSU-rRNA, 5.8S rRNA, LSU-rRNA)"/>
    <property type="evidence" value="ECO:0000318"/>
    <property type="project" value="GO_Central"/>
</dbReference>
<dbReference type="GO" id="GO:0005730">
    <property type="term" value="C:nucleolus"/>
    <property type="evidence" value="ECO:0000318"/>
    <property type="project" value="GO_Central"/>
</dbReference>
<evidence type="ECO:0000313" key="4">
    <source>
        <dbReference type="Proteomes" id="UP000001449"/>
    </source>
</evidence>
<dbReference type="Pfam" id="PF22493">
    <property type="entry name" value="PUF_NOP9"/>
    <property type="match status" value="1"/>
</dbReference>
<evidence type="ECO:0000256" key="2">
    <source>
        <dbReference type="SAM" id="MobiDB-lite"/>
    </source>
</evidence>
<feature type="region of interest" description="Disordered" evidence="2">
    <location>
        <begin position="1"/>
        <end position="22"/>
    </location>
</feature>
<dbReference type="eggNOG" id="ENOG502S43M">
    <property type="taxonomic scope" value="Eukaryota"/>
</dbReference>
<dbReference type="HOGENOM" id="CLU_351811_0_0_1"/>
<organism evidence="3 4">
    <name type="scientific">Thalassiosira pseudonana</name>
    <name type="common">Marine diatom</name>
    <name type="synonym">Cyclotella nana</name>
    <dbReference type="NCBI Taxonomy" id="35128"/>
    <lineage>
        <taxon>Eukaryota</taxon>
        <taxon>Sar</taxon>
        <taxon>Stramenopiles</taxon>
        <taxon>Ochrophyta</taxon>
        <taxon>Bacillariophyta</taxon>
        <taxon>Coscinodiscophyceae</taxon>
        <taxon>Thalassiosirophycidae</taxon>
        <taxon>Thalassiosirales</taxon>
        <taxon>Thalassiosiraceae</taxon>
        <taxon>Thalassiosira</taxon>
    </lineage>
</organism>